<comment type="caution">
    <text evidence="2">The sequence shown here is derived from an EMBL/GenBank/DDBJ whole genome shotgun (WGS) entry which is preliminary data.</text>
</comment>
<sequence>MSRMAALLLILGVLAFVASTLVYALQPGAGVDPSLGPGPWQAGSQGPPPVPVDLPALFLRPRGLGMGGLLAAVWAALAYHAGRRWSEGRQARAAAALGVKQGPVQNHKRGAGGAEALPLTLGLLAGAAWPWLWPGQPFYAFLLSAAMLSGFLVAAMRDIHVGGHVRRSSSLGFVAGWGLLACLAVLTGVLRDQLGLPQEGAAIAALLIGSVAAVRVQLRLERRIGFSLALIWGLIGVAASTVTTDAAIATMTVIAIAIVAVALVRVMT</sequence>
<keyword evidence="1" id="KW-1133">Transmembrane helix</keyword>
<feature type="transmembrane region" description="Helical" evidence="1">
    <location>
        <begin position="168"/>
        <end position="189"/>
    </location>
</feature>
<feature type="transmembrane region" description="Helical" evidence="1">
    <location>
        <begin position="201"/>
        <end position="218"/>
    </location>
</feature>
<dbReference type="EMBL" id="QFCQ01000111">
    <property type="protein sequence ID" value="RDW12228.1"/>
    <property type="molecule type" value="Genomic_DNA"/>
</dbReference>
<evidence type="ECO:0000256" key="1">
    <source>
        <dbReference type="SAM" id="Phobius"/>
    </source>
</evidence>
<name>A0A3D8PA80_9RHOB</name>
<keyword evidence="1" id="KW-0472">Membrane</keyword>
<protein>
    <submittedName>
        <fullName evidence="2">Uncharacterized protein</fullName>
    </submittedName>
</protein>
<feature type="transmembrane region" description="Helical" evidence="1">
    <location>
        <begin position="63"/>
        <end position="82"/>
    </location>
</feature>
<keyword evidence="1" id="KW-0812">Transmembrane</keyword>
<reference evidence="2 3" key="1">
    <citation type="submission" date="2018-05" db="EMBL/GenBank/DDBJ databases">
        <title>Whole genome sequencing of Paracoccus thiocyanatus SST.</title>
        <authorList>
            <person name="Ghosh W."/>
            <person name="Rameez M.J."/>
            <person name="Roy C."/>
        </authorList>
    </citation>
    <scope>NUCLEOTIDE SEQUENCE [LARGE SCALE GENOMIC DNA]</scope>
    <source>
        <strain evidence="2 3">SST</strain>
    </source>
</reference>
<feature type="transmembrane region" description="Helical" evidence="1">
    <location>
        <begin position="116"/>
        <end position="132"/>
    </location>
</feature>
<accession>A0A3D8PA80</accession>
<evidence type="ECO:0000313" key="3">
    <source>
        <dbReference type="Proteomes" id="UP000256679"/>
    </source>
</evidence>
<organism evidence="2 3">
    <name type="scientific">Paracoccus thiocyanatus</name>
    <dbReference type="NCBI Taxonomy" id="34006"/>
    <lineage>
        <taxon>Bacteria</taxon>
        <taxon>Pseudomonadati</taxon>
        <taxon>Pseudomonadota</taxon>
        <taxon>Alphaproteobacteria</taxon>
        <taxon>Rhodobacterales</taxon>
        <taxon>Paracoccaceae</taxon>
        <taxon>Paracoccus</taxon>
    </lineage>
</organism>
<proteinExistence type="predicted"/>
<dbReference type="AlphaFoldDB" id="A0A3D8PA80"/>
<feature type="transmembrane region" description="Helical" evidence="1">
    <location>
        <begin position="138"/>
        <end position="156"/>
    </location>
</feature>
<feature type="transmembrane region" description="Helical" evidence="1">
    <location>
        <begin position="225"/>
        <end position="242"/>
    </location>
</feature>
<evidence type="ECO:0000313" key="2">
    <source>
        <dbReference type="EMBL" id="RDW12228.1"/>
    </source>
</evidence>
<gene>
    <name evidence="2" type="ORF">DIE28_14825</name>
</gene>
<keyword evidence="3" id="KW-1185">Reference proteome</keyword>
<feature type="transmembrane region" description="Helical" evidence="1">
    <location>
        <begin position="248"/>
        <end position="267"/>
    </location>
</feature>
<dbReference type="Proteomes" id="UP000256679">
    <property type="component" value="Unassembled WGS sequence"/>
</dbReference>